<dbReference type="PRINTS" id="PR00237">
    <property type="entry name" value="GPCRRHODOPSN"/>
</dbReference>
<reference evidence="9" key="1">
    <citation type="journal article" date="2017" name="Nat. Commun.">
        <title>The North American bullfrog draft genome provides insight into hormonal regulation of long noncoding RNA.</title>
        <authorList>
            <person name="Hammond S.A."/>
            <person name="Warren R.L."/>
            <person name="Vandervalk B.P."/>
            <person name="Kucuk E."/>
            <person name="Khan H."/>
            <person name="Gibb E.A."/>
            <person name="Pandoh P."/>
            <person name="Kirk H."/>
            <person name="Zhao Y."/>
            <person name="Jones M."/>
            <person name="Mungall A.J."/>
            <person name="Coope R."/>
            <person name="Pleasance S."/>
            <person name="Moore R.A."/>
            <person name="Holt R.A."/>
            <person name="Round J.M."/>
            <person name="Ohora S."/>
            <person name="Walle B.V."/>
            <person name="Veldhoen N."/>
            <person name="Helbing C.C."/>
            <person name="Birol I."/>
        </authorList>
    </citation>
    <scope>NUCLEOTIDE SEQUENCE [LARGE SCALE GENOMIC DNA]</scope>
</reference>
<dbReference type="InterPro" id="IPR000725">
    <property type="entry name" value="Olfact_rcpt"/>
</dbReference>
<evidence type="ECO:0000313" key="9">
    <source>
        <dbReference type="Proteomes" id="UP000228934"/>
    </source>
</evidence>
<evidence type="ECO:0000256" key="4">
    <source>
        <dbReference type="ARBA" id="ARBA00023040"/>
    </source>
</evidence>
<organism evidence="8 9">
    <name type="scientific">Aquarana catesbeiana</name>
    <name type="common">American bullfrog</name>
    <name type="synonym">Rana catesbeiana</name>
    <dbReference type="NCBI Taxonomy" id="8400"/>
    <lineage>
        <taxon>Eukaryota</taxon>
        <taxon>Metazoa</taxon>
        <taxon>Chordata</taxon>
        <taxon>Craniata</taxon>
        <taxon>Vertebrata</taxon>
        <taxon>Euteleostomi</taxon>
        <taxon>Amphibia</taxon>
        <taxon>Batrachia</taxon>
        <taxon>Anura</taxon>
        <taxon>Neobatrachia</taxon>
        <taxon>Ranoidea</taxon>
        <taxon>Ranidae</taxon>
        <taxon>Aquarana</taxon>
    </lineage>
</organism>
<keyword evidence="2" id="KW-0812">Transmembrane</keyword>
<keyword evidence="4" id="KW-0297">G-protein coupled receptor</keyword>
<dbReference type="Proteomes" id="UP000228934">
    <property type="component" value="Unassembled WGS sequence"/>
</dbReference>
<dbReference type="GO" id="GO:0016020">
    <property type="term" value="C:membrane"/>
    <property type="evidence" value="ECO:0007669"/>
    <property type="project" value="UniProtKB-SubCell"/>
</dbReference>
<dbReference type="GO" id="GO:0004930">
    <property type="term" value="F:G protein-coupled receptor activity"/>
    <property type="evidence" value="ECO:0007669"/>
    <property type="project" value="UniProtKB-KW"/>
</dbReference>
<keyword evidence="9" id="KW-1185">Reference proteome</keyword>
<dbReference type="PANTHER" id="PTHR48018">
    <property type="entry name" value="OLFACTORY RECEPTOR"/>
    <property type="match status" value="1"/>
</dbReference>
<evidence type="ECO:0000256" key="3">
    <source>
        <dbReference type="ARBA" id="ARBA00022989"/>
    </source>
</evidence>
<dbReference type="SUPFAM" id="SSF81321">
    <property type="entry name" value="Family A G protein-coupled receptor-like"/>
    <property type="match status" value="1"/>
</dbReference>
<evidence type="ECO:0000313" key="8">
    <source>
        <dbReference type="EMBL" id="PIO30700.1"/>
    </source>
</evidence>
<name>A0A2G9RS48_AQUCT</name>
<keyword evidence="5" id="KW-0472">Membrane</keyword>
<proteinExistence type="predicted"/>
<comment type="subcellular location">
    <subcellularLocation>
        <location evidence="1">Membrane</location>
        <topology evidence="1">Multi-pass membrane protein</topology>
    </subcellularLocation>
</comment>
<keyword evidence="7" id="KW-0807">Transducer</keyword>
<evidence type="ECO:0000256" key="1">
    <source>
        <dbReference type="ARBA" id="ARBA00004141"/>
    </source>
</evidence>
<dbReference type="Pfam" id="PF13853">
    <property type="entry name" value="7tm_4"/>
    <property type="match status" value="1"/>
</dbReference>
<evidence type="ECO:0008006" key="10">
    <source>
        <dbReference type="Google" id="ProtNLM"/>
    </source>
</evidence>
<sequence>MYFFLRNLSFIDICFLTTITLKILANTLSKDISCSASPTMAAISSVRSPQFCGSPARILGSIRLLSTILKIHYNKEHHKAFSTSASHLTVVTLYYETIIFMYLHPQSSYFPDQDRVVSVFYTAVSSMLNPILYCVRNKDIKGTIEN</sequence>
<evidence type="ECO:0000256" key="2">
    <source>
        <dbReference type="ARBA" id="ARBA00022692"/>
    </source>
</evidence>
<gene>
    <name evidence="8" type="ORF">AB205_0172760</name>
</gene>
<dbReference type="InterPro" id="IPR000276">
    <property type="entry name" value="GPCR_Rhodpsn"/>
</dbReference>
<evidence type="ECO:0000256" key="7">
    <source>
        <dbReference type="ARBA" id="ARBA00023224"/>
    </source>
</evidence>
<keyword evidence="3" id="KW-1133">Transmembrane helix</keyword>
<evidence type="ECO:0000256" key="6">
    <source>
        <dbReference type="ARBA" id="ARBA00023170"/>
    </source>
</evidence>
<keyword evidence="6" id="KW-0675">Receptor</keyword>
<dbReference type="EMBL" id="KV936513">
    <property type="protein sequence ID" value="PIO30700.1"/>
    <property type="molecule type" value="Genomic_DNA"/>
</dbReference>
<accession>A0A2G9RS48</accession>
<dbReference type="OrthoDB" id="9975554at2759"/>
<dbReference type="GO" id="GO:0004984">
    <property type="term" value="F:olfactory receptor activity"/>
    <property type="evidence" value="ECO:0007669"/>
    <property type="project" value="InterPro"/>
</dbReference>
<dbReference type="Gene3D" id="1.20.1070.10">
    <property type="entry name" value="Rhodopsin 7-helix transmembrane proteins"/>
    <property type="match status" value="1"/>
</dbReference>
<protein>
    <recommendedName>
        <fullName evidence="10">G-protein coupled receptors family 1 profile domain-containing protein</fullName>
    </recommendedName>
</protein>
<evidence type="ECO:0000256" key="5">
    <source>
        <dbReference type="ARBA" id="ARBA00023136"/>
    </source>
</evidence>
<dbReference type="AlphaFoldDB" id="A0A2G9RS48"/>